<evidence type="ECO:0000313" key="8">
    <source>
        <dbReference type="Proteomes" id="UP000657372"/>
    </source>
</evidence>
<evidence type="ECO:0000256" key="4">
    <source>
        <dbReference type="ARBA" id="ARBA00048566"/>
    </source>
</evidence>
<dbReference type="EC" id="2.7.7.47" evidence="2"/>
<dbReference type="InterPro" id="IPR043519">
    <property type="entry name" value="NT_sf"/>
</dbReference>
<dbReference type="NCBIfam" id="NF010309">
    <property type="entry name" value="PRK13746.1"/>
    <property type="match status" value="1"/>
</dbReference>
<dbReference type="SUPFAM" id="SSF81301">
    <property type="entry name" value="Nucleotidyltransferase"/>
    <property type="match status" value="1"/>
</dbReference>
<protein>
    <recommendedName>
        <fullName evidence="3">Aminoglycoside (3'') (9) adenylyltransferase</fullName>
        <ecNumber evidence="2">2.7.7.47</ecNumber>
    </recommendedName>
</protein>
<evidence type="ECO:0000259" key="5">
    <source>
        <dbReference type="Pfam" id="PF01909"/>
    </source>
</evidence>
<dbReference type="Pfam" id="PF01909">
    <property type="entry name" value="NTP_transf_2"/>
    <property type="match status" value="1"/>
</dbReference>
<dbReference type="EMBL" id="JADOEL010000003">
    <property type="protein sequence ID" value="MBF8177348.1"/>
    <property type="molecule type" value="Genomic_DNA"/>
</dbReference>
<comment type="caution">
    <text evidence="7">The sequence shown here is derived from an EMBL/GenBank/DDBJ whole genome shotgun (WGS) entry which is preliminary data.</text>
</comment>
<comment type="catalytic activity">
    <reaction evidence="4">
        <text>streptomycin + ATP = 3''-O-adenylylstreptomycin + diphosphate</text>
        <dbReference type="Rhea" id="RHEA:20245"/>
        <dbReference type="ChEBI" id="CHEBI:30616"/>
        <dbReference type="ChEBI" id="CHEBI:33019"/>
        <dbReference type="ChEBI" id="CHEBI:58007"/>
        <dbReference type="ChEBI" id="CHEBI:58605"/>
        <dbReference type="EC" id="2.7.7.47"/>
    </reaction>
</comment>
<feature type="domain" description="Adenylyltransferase AadA C-terminal" evidence="6">
    <location>
        <begin position="154"/>
        <end position="255"/>
    </location>
</feature>
<evidence type="ECO:0000256" key="1">
    <source>
        <dbReference type="ARBA" id="ARBA00022679"/>
    </source>
</evidence>
<name>A0ABS0ES27_9BURK</name>
<dbReference type="Pfam" id="PF13427">
    <property type="entry name" value="AadA_C"/>
    <property type="match status" value="1"/>
</dbReference>
<reference evidence="7 8" key="1">
    <citation type="submission" date="2020-11" db="EMBL/GenBank/DDBJ databases">
        <title>WGS of Herminiimonas contaminans strain Marseille-Q4544 isolated from planarians Schmidtea mediterranea.</title>
        <authorList>
            <person name="Kangale L."/>
        </authorList>
    </citation>
    <scope>NUCLEOTIDE SEQUENCE [LARGE SCALE GENOMIC DNA]</scope>
    <source>
        <strain evidence="7 8">Marseille-Q4544</strain>
    </source>
</reference>
<evidence type="ECO:0000313" key="7">
    <source>
        <dbReference type="EMBL" id="MBF8177348.1"/>
    </source>
</evidence>
<evidence type="ECO:0000259" key="6">
    <source>
        <dbReference type="Pfam" id="PF13427"/>
    </source>
</evidence>
<dbReference type="RefSeq" id="WP_195875062.1">
    <property type="nucleotide sequence ID" value="NZ_JADOEL010000003.1"/>
</dbReference>
<proteinExistence type="predicted"/>
<accession>A0ABS0ES27</accession>
<keyword evidence="8" id="KW-1185">Reference proteome</keyword>
<keyword evidence="1" id="KW-0808">Transferase</keyword>
<evidence type="ECO:0000256" key="3">
    <source>
        <dbReference type="ARBA" id="ARBA00035252"/>
    </source>
</evidence>
<gene>
    <name evidence="7" type="ORF">IXC47_06630</name>
</gene>
<organism evidence="7 8">
    <name type="scientific">Herminiimonas contaminans</name>
    <dbReference type="NCBI Taxonomy" id="1111140"/>
    <lineage>
        <taxon>Bacteria</taxon>
        <taxon>Pseudomonadati</taxon>
        <taxon>Pseudomonadota</taxon>
        <taxon>Betaproteobacteria</taxon>
        <taxon>Burkholderiales</taxon>
        <taxon>Oxalobacteraceae</taxon>
        <taxon>Herminiimonas</taxon>
    </lineage>
</organism>
<dbReference type="Proteomes" id="UP000657372">
    <property type="component" value="Unassembled WGS sequence"/>
</dbReference>
<sequence length="265" mass="29442">MNNSPPQEIAAQLAQVRTMLERHLGANLQAIHLFGSAVDGGLKPRSDIDLLVSVGLPLSEDARRLLMLDLLHVSAWPGSDPSLRALEMTLLARDQVVPWRYPPRRELQFGEWLRTDLQAGIFEPAIPDPDLAILLTKARRHSICLHGIPADEYFDPVPETDFAQALADTVAQWNEEEDWLGDEQTVVLALCRIWYSLVAGGIVPKDVALAWVLQRVPDEHKDLLQTAQAAYLGTAADELPGRMPEVSAFIHYAKAEIANIRKPQS</sequence>
<feature type="domain" description="Polymerase nucleotidyl transferase" evidence="5">
    <location>
        <begin position="21"/>
        <end position="59"/>
    </location>
</feature>
<dbReference type="CDD" id="cd05403">
    <property type="entry name" value="NT_KNTase_like"/>
    <property type="match status" value="1"/>
</dbReference>
<dbReference type="Gene3D" id="3.30.460.10">
    <property type="entry name" value="Beta Polymerase, domain 2"/>
    <property type="match status" value="1"/>
</dbReference>
<evidence type="ECO:0000256" key="2">
    <source>
        <dbReference type="ARBA" id="ARBA00035126"/>
    </source>
</evidence>
<dbReference type="InterPro" id="IPR002934">
    <property type="entry name" value="Polymerase_NTP_transf_dom"/>
</dbReference>
<dbReference type="InterPro" id="IPR025184">
    <property type="entry name" value="AadA_C"/>
</dbReference>